<name>A0A1J9RYV7_9PEZI</name>
<evidence type="ECO:0000313" key="4">
    <source>
        <dbReference type="EMBL" id="OJD33535.1"/>
    </source>
</evidence>
<dbReference type="PANTHER" id="PTHR36223">
    <property type="entry name" value="BETA-LACTAMASE-TYPE TRANSPEPTIDASE FOLD DOMAIN CONTAINING PROTEIN"/>
    <property type="match status" value="1"/>
</dbReference>
<dbReference type="RefSeq" id="XP_020129795.1">
    <property type="nucleotide sequence ID" value="XM_020273786.1"/>
</dbReference>
<evidence type="ECO:0000256" key="2">
    <source>
        <dbReference type="SAM" id="SignalP"/>
    </source>
</evidence>
<reference evidence="4 5" key="1">
    <citation type="submission" date="2016-10" db="EMBL/GenBank/DDBJ databases">
        <title>Proteomics and genomics reveal pathogen-plant mechanisms compatible with a hemibiotrophic lifestyle of Diplodia corticola.</title>
        <authorList>
            <person name="Fernandes I."/>
            <person name="De Jonge R."/>
            <person name="Van De Peer Y."/>
            <person name="Devreese B."/>
            <person name="Alves A."/>
            <person name="Esteves A.C."/>
        </authorList>
    </citation>
    <scope>NUCLEOTIDE SEQUENCE [LARGE SCALE GENOMIC DNA]</scope>
    <source>
        <strain evidence="4 5">CBS 112549</strain>
    </source>
</reference>
<feature type="compositionally biased region" description="Basic residues" evidence="1">
    <location>
        <begin position="247"/>
        <end position="257"/>
    </location>
</feature>
<evidence type="ECO:0000256" key="1">
    <source>
        <dbReference type="SAM" id="MobiDB-lite"/>
    </source>
</evidence>
<dbReference type="InterPro" id="IPR057678">
    <property type="entry name" value="DUF7918"/>
</dbReference>
<gene>
    <name evidence="4" type="ORF">BKCO1_2900029</name>
</gene>
<dbReference type="AlphaFoldDB" id="A0A1J9RYV7"/>
<feature type="domain" description="DUF7918" evidence="3">
    <location>
        <begin position="37"/>
        <end position="227"/>
    </location>
</feature>
<accession>A0A1J9RYV7</accession>
<sequence length="315" mass="35633">MAIIQGLNGLVVMILVFDGTGYKFTKECTYSNGSPAGVVTKYIQAKSNQQFAIRWCFTRDIFPFKDEHIMSSVYLDGQLVDTLAFDSSLLQSQGRYRYMLDGARINKNGKSYQLPFSFAKLEIVEDNGAINDTGLEKQASAIGEITVRCWRVEKVGEMKAEKTHNRITSFKALDTVPLQALKSQAISHQACLGDAQPIANLDPGWEIRWIDPVHAPFAEFNFRYRSLSEPEGTSLEGKTALNELRTKPRKNRRKKQRATAYRRQASNETEADVKEQEGGDDDDGGQRERKRRKLQIGPWEEVEAQTVERLDLTGE</sequence>
<dbReference type="GeneID" id="31014047"/>
<evidence type="ECO:0000259" key="3">
    <source>
        <dbReference type="Pfam" id="PF25534"/>
    </source>
</evidence>
<dbReference type="EMBL" id="MNUE01000029">
    <property type="protein sequence ID" value="OJD33535.1"/>
    <property type="molecule type" value="Genomic_DNA"/>
</dbReference>
<feature type="region of interest" description="Disordered" evidence="1">
    <location>
        <begin position="229"/>
        <end position="300"/>
    </location>
</feature>
<dbReference type="Proteomes" id="UP000183809">
    <property type="component" value="Unassembled WGS sequence"/>
</dbReference>
<proteinExistence type="predicted"/>
<protein>
    <recommendedName>
        <fullName evidence="3">DUF7918 domain-containing protein</fullName>
    </recommendedName>
</protein>
<organism evidence="4 5">
    <name type="scientific">Diplodia corticola</name>
    <dbReference type="NCBI Taxonomy" id="236234"/>
    <lineage>
        <taxon>Eukaryota</taxon>
        <taxon>Fungi</taxon>
        <taxon>Dikarya</taxon>
        <taxon>Ascomycota</taxon>
        <taxon>Pezizomycotina</taxon>
        <taxon>Dothideomycetes</taxon>
        <taxon>Dothideomycetes incertae sedis</taxon>
        <taxon>Botryosphaeriales</taxon>
        <taxon>Botryosphaeriaceae</taxon>
        <taxon>Diplodia</taxon>
    </lineage>
</organism>
<keyword evidence="2" id="KW-0732">Signal</keyword>
<evidence type="ECO:0000313" key="5">
    <source>
        <dbReference type="Proteomes" id="UP000183809"/>
    </source>
</evidence>
<dbReference type="PANTHER" id="PTHR36223:SF1">
    <property type="entry name" value="TRANSCRIPTION ELONGATION FACTOR EAF N-TERMINAL DOMAIN-CONTAINING PROTEIN"/>
    <property type="match status" value="1"/>
</dbReference>
<dbReference type="OrthoDB" id="3364132at2759"/>
<comment type="caution">
    <text evidence="4">The sequence shown here is derived from an EMBL/GenBank/DDBJ whole genome shotgun (WGS) entry which is preliminary data.</text>
</comment>
<feature type="chain" id="PRO_5013018300" description="DUF7918 domain-containing protein" evidence="2">
    <location>
        <begin position="22"/>
        <end position="315"/>
    </location>
</feature>
<feature type="signal peptide" evidence="2">
    <location>
        <begin position="1"/>
        <end position="21"/>
    </location>
</feature>
<keyword evidence="5" id="KW-1185">Reference proteome</keyword>
<dbReference type="Pfam" id="PF25534">
    <property type="entry name" value="DUF7918"/>
    <property type="match status" value="1"/>
</dbReference>